<sequence>MEIKELMAITAPEMAQLVGAWESAVTATHRFLSTGEIAAIKEYVPQAFQGVQHLVVAISNQQIKALMGVNGTKLELLFVDANERGKGIGRQLLEYGIAKYGIDELAVNEQNPAARGFYEHMGFKVVARSPLDDQGKPYRILRMKRKTSE</sequence>
<dbReference type="eggNOG" id="COG0456">
    <property type="taxonomic scope" value="Bacteria"/>
</dbReference>
<organism evidence="4 6">
    <name type="scientific">Limosilactobacillus antri DSM 16041</name>
    <dbReference type="NCBI Taxonomy" id="525309"/>
    <lineage>
        <taxon>Bacteria</taxon>
        <taxon>Bacillati</taxon>
        <taxon>Bacillota</taxon>
        <taxon>Bacilli</taxon>
        <taxon>Lactobacillales</taxon>
        <taxon>Lactobacillaceae</taxon>
        <taxon>Limosilactobacillus</taxon>
    </lineage>
</organism>
<dbReference type="STRING" id="525309.HMPREF0494_1534"/>
<dbReference type="GO" id="GO:0016747">
    <property type="term" value="F:acyltransferase activity, transferring groups other than amino-acyl groups"/>
    <property type="evidence" value="ECO:0007669"/>
    <property type="project" value="InterPro"/>
</dbReference>
<evidence type="ECO:0000256" key="1">
    <source>
        <dbReference type="ARBA" id="ARBA00022679"/>
    </source>
</evidence>
<evidence type="ECO:0000313" key="6">
    <source>
        <dbReference type="Proteomes" id="UP000003675"/>
    </source>
</evidence>
<dbReference type="Proteomes" id="UP000003675">
    <property type="component" value="Unassembled WGS sequence"/>
</dbReference>
<dbReference type="Pfam" id="PF13673">
    <property type="entry name" value="Acetyltransf_10"/>
    <property type="match status" value="1"/>
</dbReference>
<reference evidence="4 6" key="1">
    <citation type="submission" date="2009-09" db="EMBL/GenBank/DDBJ databases">
        <authorList>
            <person name="Qin X."/>
            <person name="Bachman B."/>
            <person name="Battles P."/>
            <person name="Bell A."/>
            <person name="Bess C."/>
            <person name="Bickham C."/>
            <person name="Chaboub L."/>
            <person name="Chen D."/>
            <person name="Coyle M."/>
            <person name="Deiros D.R."/>
            <person name="Dinh H."/>
            <person name="Forbes L."/>
            <person name="Fowler G."/>
            <person name="Francisco L."/>
            <person name="Fu Q."/>
            <person name="Gubbala S."/>
            <person name="Hale W."/>
            <person name="Han Y."/>
            <person name="Hemphill L."/>
            <person name="Highlander S.K."/>
            <person name="Hirani K."/>
            <person name="Hogues M."/>
            <person name="Jackson L."/>
            <person name="Jakkamsetti A."/>
            <person name="Javaid M."/>
            <person name="Jiang H."/>
            <person name="Korchina V."/>
            <person name="Kovar C."/>
            <person name="Lara F."/>
            <person name="Lee S."/>
            <person name="Mata R."/>
            <person name="Mathew T."/>
            <person name="Moen C."/>
            <person name="Morales K."/>
            <person name="Munidasa M."/>
            <person name="Nazareth L."/>
            <person name="Ngo R."/>
            <person name="Nguyen L."/>
            <person name="Okwuonu G."/>
            <person name="Ongeri F."/>
            <person name="Patil S."/>
            <person name="Petrosino J."/>
            <person name="Pham C."/>
            <person name="Pham P."/>
            <person name="Pu L.-L."/>
            <person name="Puazo M."/>
            <person name="Raj R."/>
            <person name="Reid J."/>
            <person name="Rouhana J."/>
            <person name="Saada N."/>
            <person name="Shang Y."/>
            <person name="Simmons D."/>
            <person name="Thornton R."/>
            <person name="Warren J."/>
            <person name="Weissenberger G."/>
            <person name="Zhang J."/>
            <person name="Zhang L."/>
            <person name="Zhou C."/>
            <person name="Zhu D."/>
            <person name="Muzny D."/>
            <person name="Worley K."/>
            <person name="Gibbs R."/>
        </authorList>
    </citation>
    <scope>NUCLEOTIDE SEQUENCE [LARGE SCALE GENOMIC DNA]</scope>
    <source>
        <strain evidence="4 6">DSM 16041</strain>
    </source>
</reference>
<dbReference type="PROSITE" id="PS51186">
    <property type="entry name" value="GNAT"/>
    <property type="match status" value="1"/>
</dbReference>
<dbReference type="SUPFAM" id="SSF55729">
    <property type="entry name" value="Acyl-CoA N-acyltransferases (Nat)"/>
    <property type="match status" value="1"/>
</dbReference>
<proteinExistence type="predicted"/>
<evidence type="ECO:0000313" key="7">
    <source>
        <dbReference type="Proteomes" id="UP000051883"/>
    </source>
</evidence>
<dbReference type="PANTHER" id="PTHR43800">
    <property type="entry name" value="PEPTIDYL-LYSINE N-ACETYLTRANSFERASE YJAB"/>
    <property type="match status" value="1"/>
</dbReference>
<keyword evidence="1 4" id="KW-0808">Transferase</keyword>
<dbReference type="OrthoDB" id="9789605at2"/>
<accession>C8P890</accession>
<reference evidence="5 7" key="2">
    <citation type="journal article" date="2015" name="Genome Announc.">
        <title>Expanding the biotechnology potential of lactobacilli through comparative genomics of 213 strains and associated genera.</title>
        <authorList>
            <person name="Sun Z."/>
            <person name="Harris H.M."/>
            <person name="McCann A."/>
            <person name="Guo C."/>
            <person name="Argimon S."/>
            <person name="Zhang W."/>
            <person name="Yang X."/>
            <person name="Jeffery I.B."/>
            <person name="Cooney J.C."/>
            <person name="Kagawa T.F."/>
            <person name="Liu W."/>
            <person name="Song Y."/>
            <person name="Salvetti E."/>
            <person name="Wrobel A."/>
            <person name="Rasinkangas P."/>
            <person name="Parkhill J."/>
            <person name="Rea M.C."/>
            <person name="O'Sullivan O."/>
            <person name="Ritari J."/>
            <person name="Douillard F.P."/>
            <person name="Paul Ross R."/>
            <person name="Yang R."/>
            <person name="Briner A.E."/>
            <person name="Felis G.E."/>
            <person name="de Vos W.M."/>
            <person name="Barrangou R."/>
            <person name="Klaenhammer T.R."/>
            <person name="Caufield P.W."/>
            <person name="Cui Y."/>
            <person name="Zhang H."/>
            <person name="O'Toole P.W."/>
        </authorList>
    </citation>
    <scope>NUCLEOTIDE SEQUENCE [LARGE SCALE GENOMIC DNA]</scope>
    <source>
        <strain evidence="5 7">DSM 16041</strain>
    </source>
</reference>
<dbReference type="Gene3D" id="3.40.630.30">
    <property type="match status" value="1"/>
</dbReference>
<dbReference type="CDD" id="cd04301">
    <property type="entry name" value="NAT_SF"/>
    <property type="match status" value="1"/>
</dbReference>
<evidence type="ECO:0000259" key="3">
    <source>
        <dbReference type="PROSITE" id="PS51186"/>
    </source>
</evidence>
<evidence type="ECO:0000313" key="5">
    <source>
        <dbReference type="EMBL" id="KRK59246.1"/>
    </source>
</evidence>
<dbReference type="RefSeq" id="WP_007123081.1">
    <property type="nucleotide sequence ID" value="NZ_AZDK01000020.1"/>
</dbReference>
<dbReference type="InterPro" id="IPR016181">
    <property type="entry name" value="Acyl_CoA_acyltransferase"/>
</dbReference>
<dbReference type="PANTHER" id="PTHR43800:SF1">
    <property type="entry name" value="PEPTIDYL-LYSINE N-ACETYLTRANSFERASE YJAB"/>
    <property type="match status" value="1"/>
</dbReference>
<name>C8P890_9LACO</name>
<dbReference type="InterPro" id="IPR000182">
    <property type="entry name" value="GNAT_dom"/>
</dbReference>
<keyword evidence="7" id="KW-1185">Reference proteome</keyword>
<dbReference type="Proteomes" id="UP000051883">
    <property type="component" value="Unassembled WGS sequence"/>
</dbReference>
<dbReference type="EMBL" id="AZDK01000020">
    <property type="protein sequence ID" value="KRK59246.1"/>
    <property type="molecule type" value="Genomic_DNA"/>
</dbReference>
<protein>
    <submittedName>
        <fullName evidence="4">Acetyltransferase, GNAT family</fullName>
    </submittedName>
    <submittedName>
        <fullName evidence="5">GNAT family toxin-antitoxin system</fullName>
    </submittedName>
</protein>
<dbReference type="PATRIC" id="fig|525309.8.peg.857"/>
<gene>
    <name evidence="4" type="primary">wecD</name>
    <name evidence="5" type="ORF">FC31_GL000849</name>
    <name evidence="4" type="ORF">HMPREF0494_1534</name>
</gene>
<dbReference type="HOGENOM" id="CLU_013985_21_0_9"/>
<keyword evidence="2" id="KW-0012">Acyltransferase</keyword>
<feature type="domain" description="N-acetyltransferase" evidence="3">
    <location>
        <begin position="1"/>
        <end position="148"/>
    </location>
</feature>
<comment type="caution">
    <text evidence="4">The sequence shown here is derived from an EMBL/GenBank/DDBJ whole genome shotgun (WGS) entry which is preliminary data.</text>
</comment>
<dbReference type="EMBL" id="ACLL01000043">
    <property type="protein sequence ID" value="EEW53294.1"/>
    <property type="molecule type" value="Genomic_DNA"/>
</dbReference>
<evidence type="ECO:0000313" key="4">
    <source>
        <dbReference type="EMBL" id="EEW53294.1"/>
    </source>
</evidence>
<dbReference type="AlphaFoldDB" id="C8P890"/>
<evidence type="ECO:0000256" key="2">
    <source>
        <dbReference type="ARBA" id="ARBA00023315"/>
    </source>
</evidence>